<reference evidence="2 3" key="1">
    <citation type="submission" date="2016-10" db="EMBL/GenBank/DDBJ databases">
        <authorList>
            <person name="de Groot N.N."/>
        </authorList>
    </citation>
    <scope>NUCLEOTIDE SEQUENCE [LARGE SCALE GENOMIC DNA]</scope>
    <source>
        <strain evidence="2 3">DSM 2784</strain>
    </source>
</reference>
<dbReference type="SUPFAM" id="SSF56219">
    <property type="entry name" value="DNase I-like"/>
    <property type="match status" value="1"/>
</dbReference>
<dbReference type="InterPro" id="IPR047971">
    <property type="entry name" value="ExeM-like"/>
</dbReference>
<dbReference type="InterPro" id="IPR005135">
    <property type="entry name" value="Endo/exonuclease/phosphatase"/>
</dbReference>
<dbReference type="PANTHER" id="PTHR42834">
    <property type="entry name" value="ENDONUCLEASE/EXONUCLEASE/PHOSPHATASE FAMILY PROTEIN (AFU_ORTHOLOGUE AFUA_3G09210)"/>
    <property type="match status" value="1"/>
</dbReference>
<dbReference type="GO" id="GO:0003824">
    <property type="term" value="F:catalytic activity"/>
    <property type="evidence" value="ECO:0007669"/>
    <property type="project" value="InterPro"/>
</dbReference>
<evidence type="ECO:0000259" key="1">
    <source>
        <dbReference type="Pfam" id="PF03372"/>
    </source>
</evidence>
<dbReference type="Proteomes" id="UP000199208">
    <property type="component" value="Unassembled WGS sequence"/>
</dbReference>
<dbReference type="Gene3D" id="3.60.10.10">
    <property type="entry name" value="Endonuclease/exonuclease/phosphatase"/>
    <property type="match status" value="1"/>
</dbReference>
<feature type="domain" description="Endonuclease/exonuclease/phosphatase" evidence="1">
    <location>
        <begin position="697"/>
        <end position="952"/>
    </location>
</feature>
<dbReference type="InterPro" id="IPR036691">
    <property type="entry name" value="Endo/exonu/phosph_ase_sf"/>
</dbReference>
<dbReference type="AlphaFoldDB" id="A0A1G5S495"/>
<dbReference type="CDD" id="cd10283">
    <property type="entry name" value="MnuA_DNase1-like"/>
    <property type="match status" value="1"/>
</dbReference>
<dbReference type="RefSeq" id="WP_092592239.1">
    <property type="nucleotide sequence ID" value="NZ_FMWL01000016.1"/>
</dbReference>
<dbReference type="EMBL" id="FMWL01000016">
    <property type="protein sequence ID" value="SCZ81143.1"/>
    <property type="molecule type" value="Genomic_DNA"/>
</dbReference>
<keyword evidence="3" id="KW-1185">Reference proteome</keyword>
<dbReference type="PANTHER" id="PTHR42834:SF1">
    <property type="entry name" value="ENDONUCLEASE_EXONUCLEASE_PHOSPHATASE FAMILY PROTEIN (AFU_ORTHOLOGUE AFUA_3G09210)"/>
    <property type="match status" value="1"/>
</dbReference>
<protein>
    <recommendedName>
        <fullName evidence="1">Endonuclease/exonuclease/phosphatase domain-containing protein</fullName>
    </recommendedName>
</protein>
<accession>A0A1G5S495</accession>
<dbReference type="NCBIfam" id="NF033681">
    <property type="entry name" value="ExeM_NucH_DNase"/>
    <property type="match status" value="1"/>
</dbReference>
<dbReference type="OrthoDB" id="9800780at2"/>
<dbReference type="Pfam" id="PF03372">
    <property type="entry name" value="Exo_endo_phos"/>
    <property type="match status" value="1"/>
</dbReference>
<organism evidence="2 3">
    <name type="scientific">Acidaminobacter hydrogenoformans DSM 2784</name>
    <dbReference type="NCBI Taxonomy" id="1120920"/>
    <lineage>
        <taxon>Bacteria</taxon>
        <taxon>Bacillati</taxon>
        <taxon>Bacillota</taxon>
        <taxon>Clostridia</taxon>
        <taxon>Peptostreptococcales</taxon>
        <taxon>Acidaminobacteraceae</taxon>
        <taxon>Acidaminobacter</taxon>
    </lineage>
</organism>
<name>A0A1G5S495_9FIRM</name>
<proteinExistence type="predicted"/>
<dbReference type="CDD" id="cd04486">
    <property type="entry name" value="YhcR_OBF_like"/>
    <property type="match status" value="1"/>
</dbReference>
<evidence type="ECO:0000313" key="2">
    <source>
        <dbReference type="EMBL" id="SCZ81143.1"/>
    </source>
</evidence>
<dbReference type="STRING" id="1120920.SAMN03080599_02629"/>
<evidence type="ECO:0000313" key="3">
    <source>
        <dbReference type="Proteomes" id="UP000199208"/>
    </source>
</evidence>
<sequence>MLKMKKTSQLHRVLAIAIMLMLAFGGVTVAEPIALTPVINEFSCSTTGTDVEYIELFGVPDTNYGNLTILEIEGDTTGAGVIDEVLPVGSTDSQGLWLGNLPANALENGTITLLLVEDFTGALGQDLDDNNDGIIDITPLPWTTVLDSVAVNDGGAGDITYSESVLNVSYDGLAFAPGGASRIPDGNDTDLATDWIRNDFDLFGIPGYTGSPVLGEAVNTPGSLNQTVIQPIAPVINEFSCSTTGTDVEYIELFGVPDTNYGNLTILEIEGDTTGAGVIDEVVPVGITNSEGLWLADLASNALENGTLTLLLVEDFAGSLTQDLDTDNDGVLDSTPWETILDSVAVNDGGTDDITYSETVLYPNYDGLSIYAPGGASRIPDGFDTDQATDWVRNDFDLFGIPGYAGSAALGEAVNTPGSPNEVVTEPMPVNAFIHDVQGSGAASPMVGQTVTIEGIVVGDFQHGINGTHGDLDGFYVQEEDEHADADPLTSEGILIHDGSSPAVDVKVGDLVSVEGVVSEYYGMTELTSLTDVTVVSSGNALPTTTSLSLPVTAVSDFESFEGMLITFPQELVIAEYFNFDRYGEIVLTSERHLTPTAEFEPGSVEVSQATAEYLLDQITLDDGRDSQNPDPAIHPNGEIFDLDNLFRGGDTIENVTGIMDYDFGLYRIQPTQGADYTAANPRQDQPDDTGGNVKVASFNVLNYFITFGERGADNAQEFERQRDKSIAALAAIDADVVGLIEIENSPNDEATADLVSGLNAVLGDGTYNYIATGEIGMDEIRVAMIYKPDAVSPVGDYAILDSNVDSRFIDTLNRPTLAQTFMDDATGGIFTVAVNHLKSKGSACPDDPDTGDGAGNCNLTRTAAAQALVDWLATDPTGSGDADFLIIGDLNAYDKEDPIDAILMGADDILGTGDDYTDMAYELLGEDAYSYVFDGQTGYLDYALASAGLVDEITGMTYWHINADEPDLIDYDTTYKQDAQDLIYAPDAYRSSDHDPVIVGLSVCEEIAPSFDAITISPDVLWPPNHKYVDIEAIVTAYDNFDANPVITLLSVTSNEPDDAEGPDDGNTINDIVIVDDYHFQLRAERSDTGTGRIYTITYEVTDDCGNSTTQSATVAVPLQLGD</sequence>
<gene>
    <name evidence="2" type="ORF">SAMN03080599_02629</name>
</gene>